<evidence type="ECO:0000313" key="5">
    <source>
        <dbReference type="Proteomes" id="UP000246115"/>
    </source>
</evidence>
<dbReference type="Pfam" id="PF03992">
    <property type="entry name" value="ABM"/>
    <property type="match status" value="1"/>
</dbReference>
<evidence type="ECO:0000313" key="3">
    <source>
        <dbReference type="EMBL" id="RFU50420.1"/>
    </source>
</evidence>
<accession>A0A372KM41</accession>
<dbReference type="OrthoDB" id="2082794at2"/>
<evidence type="ECO:0000313" key="6">
    <source>
        <dbReference type="Proteomes" id="UP000262901"/>
    </source>
</evidence>
<dbReference type="EMBL" id="CP031733">
    <property type="protein sequence ID" value="AXQ78037.1"/>
    <property type="molecule type" value="Genomic_DNA"/>
</dbReference>
<reference evidence="3 7" key="1">
    <citation type="submission" date="2018-08" db="EMBL/GenBank/DDBJ databases">
        <title>Draft genome of Streptococcus sp .nov. Z2.</title>
        <authorList>
            <person name="Tian Z."/>
        </authorList>
    </citation>
    <scope>NUCLEOTIDE SEQUENCE [LARGE SCALE GENOMIC DNA]</scope>
    <source>
        <strain evidence="3 7">Z2</strain>
    </source>
</reference>
<dbReference type="Proteomes" id="UP000264056">
    <property type="component" value="Unassembled WGS sequence"/>
</dbReference>
<dbReference type="AlphaFoldDB" id="A0A372KM41"/>
<keyword evidence="7" id="KW-1185">Reference proteome</keyword>
<evidence type="ECO:0000313" key="2">
    <source>
        <dbReference type="EMBL" id="AXQ78037.1"/>
    </source>
</evidence>
<name>A0A372KM41_9STRE</name>
<evidence type="ECO:0000259" key="1">
    <source>
        <dbReference type="Pfam" id="PF03992"/>
    </source>
</evidence>
<dbReference type="EMBL" id="QVQZ01000023">
    <property type="protein sequence ID" value="RFU52648.1"/>
    <property type="molecule type" value="Genomic_DNA"/>
</dbReference>
<dbReference type="Gene3D" id="3.30.70.100">
    <property type="match status" value="1"/>
</dbReference>
<reference evidence="5" key="3">
    <citation type="submission" date="2018-08" db="EMBL/GenBank/DDBJ databases">
        <title>Streptococcus chenjunshii sp. nov., isolated from stools sample of the Tibetan antelope in the Qinghai-Tibet plateau, China.</title>
        <authorList>
            <person name="Tian Z."/>
        </authorList>
    </citation>
    <scope>NUCLEOTIDE SEQUENCE [LARGE SCALE GENOMIC DNA]</scope>
    <source>
        <strain evidence="5">Z15</strain>
    </source>
</reference>
<dbReference type="KEGG" id="schj:DDV21_002585"/>
<feature type="domain" description="ABM" evidence="1">
    <location>
        <begin position="8"/>
        <end position="68"/>
    </location>
</feature>
<sequence>MKENSIMYLVEAKVDEKDLSSLRELIKKMVDHTREEEGALTYHWSIKGNTVHTIEHYRDNEAAKIHLADFTQHFAKDYMDLVEVTACTVYGRPNTEVKTVLDGFEAVYRETIDGFVK</sequence>
<dbReference type="RefSeq" id="WP_116878679.1">
    <property type="nucleotide sequence ID" value="NZ_CP031733.1"/>
</dbReference>
<dbReference type="Proteomes" id="UP000246115">
    <property type="component" value="Chromosome"/>
</dbReference>
<dbReference type="EMBL" id="QVQY01000027">
    <property type="protein sequence ID" value="RFU50420.1"/>
    <property type="molecule type" value="Genomic_DNA"/>
</dbReference>
<dbReference type="InterPro" id="IPR007138">
    <property type="entry name" value="ABM_dom"/>
</dbReference>
<protein>
    <recommendedName>
        <fullName evidence="1">ABM domain-containing protein</fullName>
    </recommendedName>
</protein>
<proteinExistence type="predicted"/>
<organism evidence="4 6">
    <name type="scientific">Streptococcus chenjunshii</name>
    <dbReference type="NCBI Taxonomy" id="2173853"/>
    <lineage>
        <taxon>Bacteria</taxon>
        <taxon>Bacillati</taxon>
        <taxon>Bacillota</taxon>
        <taxon>Bacilli</taxon>
        <taxon>Lactobacillales</taxon>
        <taxon>Streptococcaceae</taxon>
        <taxon>Streptococcus</taxon>
    </lineage>
</organism>
<evidence type="ECO:0000313" key="7">
    <source>
        <dbReference type="Proteomes" id="UP000264056"/>
    </source>
</evidence>
<reference evidence="2" key="4">
    <citation type="journal article" date="2019" name="Int. J. Syst. Evol. Microbiol.">
        <title>Streptococcus chenjunshii sp. nov. isolated from feces of Tibetan antelopes.</title>
        <authorList>
            <person name="Tian Z."/>
            <person name="Lu S."/>
            <person name="Jin D."/>
            <person name="Yang J."/>
            <person name="Pu J."/>
            <person name="Lai X.H."/>
            <person name="Bai X.N."/>
            <person name="Wu X.M."/>
            <person name="Li J."/>
            <person name="Wang S."/>
            <person name="Xu J."/>
        </authorList>
    </citation>
    <scope>NUCLEOTIDE SEQUENCE</scope>
    <source>
        <strain evidence="2">Z15</strain>
    </source>
</reference>
<dbReference type="SUPFAM" id="SSF54909">
    <property type="entry name" value="Dimeric alpha+beta barrel"/>
    <property type="match status" value="1"/>
</dbReference>
<evidence type="ECO:0000313" key="4">
    <source>
        <dbReference type="EMBL" id="RFU52648.1"/>
    </source>
</evidence>
<reference evidence="4 6" key="2">
    <citation type="submission" date="2018-08" db="EMBL/GenBank/DDBJ databases">
        <title>Draft genome of Streptococcus sp. nov. Z1.</title>
        <authorList>
            <person name="Tian Z."/>
        </authorList>
    </citation>
    <scope>NUCLEOTIDE SEQUENCE [LARGE SCALE GENOMIC DNA]</scope>
    <source>
        <strain evidence="4">Z1</strain>
        <strain evidence="6">Z1(2018)</strain>
    </source>
</reference>
<gene>
    <name evidence="2" type="ORF">DDV21_002585</name>
    <name evidence="3" type="ORF">DDV22_08710</name>
    <name evidence="4" type="ORF">DDV23_08550</name>
</gene>
<dbReference type="InterPro" id="IPR011008">
    <property type="entry name" value="Dimeric_a/b-barrel"/>
</dbReference>
<dbReference type="Proteomes" id="UP000262901">
    <property type="component" value="Unassembled WGS sequence"/>
</dbReference>
<accession>A0A346NAJ2</accession>